<reference evidence="2" key="1">
    <citation type="journal article" date="2021" name="PeerJ">
        <title>Extensive microbial diversity within the chicken gut microbiome revealed by metagenomics and culture.</title>
        <authorList>
            <person name="Gilroy R."/>
            <person name="Ravi A."/>
            <person name="Getino M."/>
            <person name="Pursley I."/>
            <person name="Horton D.L."/>
            <person name="Alikhan N.F."/>
            <person name="Baker D."/>
            <person name="Gharbi K."/>
            <person name="Hall N."/>
            <person name="Watson M."/>
            <person name="Adriaenssens E.M."/>
            <person name="Foster-Nyarko E."/>
            <person name="Jarju S."/>
            <person name="Secka A."/>
            <person name="Antonio M."/>
            <person name="Oren A."/>
            <person name="Chaudhuri R.R."/>
            <person name="La Ragione R."/>
            <person name="Hildebrand F."/>
            <person name="Pallen M.J."/>
        </authorList>
    </citation>
    <scope>NUCLEOTIDE SEQUENCE</scope>
    <source>
        <strain evidence="2">CHK179-28034</strain>
    </source>
</reference>
<feature type="compositionally biased region" description="Basic and acidic residues" evidence="1">
    <location>
        <begin position="1"/>
        <end position="16"/>
    </location>
</feature>
<protein>
    <submittedName>
        <fullName evidence="2">Uncharacterized protein</fullName>
    </submittedName>
</protein>
<evidence type="ECO:0000313" key="2">
    <source>
        <dbReference type="EMBL" id="HIZ39267.1"/>
    </source>
</evidence>
<sequence length="98" mass="11322">MDNEKNSMNKEGKDTAVRPGGDVESIIQQLMGIDSMFQDFINAESEGMIICENCYDNVFDDDENICTLEEDGVEHRFCCSECMEEWKKWKEQETGRHA</sequence>
<evidence type="ECO:0000313" key="3">
    <source>
        <dbReference type="Proteomes" id="UP000824049"/>
    </source>
</evidence>
<dbReference type="AlphaFoldDB" id="A0A9D2EKN3"/>
<feature type="region of interest" description="Disordered" evidence="1">
    <location>
        <begin position="1"/>
        <end position="21"/>
    </location>
</feature>
<accession>A0A9D2EKN3</accession>
<evidence type="ECO:0000256" key="1">
    <source>
        <dbReference type="SAM" id="MobiDB-lite"/>
    </source>
</evidence>
<name>A0A9D2EKN3_9FIRM</name>
<proteinExistence type="predicted"/>
<organism evidence="2 3">
    <name type="scientific">Candidatus Anaerobutyricum stercoris</name>
    <dbReference type="NCBI Taxonomy" id="2838457"/>
    <lineage>
        <taxon>Bacteria</taxon>
        <taxon>Bacillati</taxon>
        <taxon>Bacillota</taxon>
        <taxon>Clostridia</taxon>
        <taxon>Lachnospirales</taxon>
        <taxon>Lachnospiraceae</taxon>
        <taxon>Anaerobutyricum</taxon>
    </lineage>
</organism>
<gene>
    <name evidence="2" type="ORF">H9968_04960</name>
</gene>
<reference evidence="2" key="2">
    <citation type="submission" date="2021-04" db="EMBL/GenBank/DDBJ databases">
        <authorList>
            <person name="Gilroy R."/>
        </authorList>
    </citation>
    <scope>NUCLEOTIDE SEQUENCE</scope>
    <source>
        <strain evidence="2">CHK179-28034</strain>
    </source>
</reference>
<dbReference type="Proteomes" id="UP000824049">
    <property type="component" value="Unassembled WGS sequence"/>
</dbReference>
<dbReference type="EMBL" id="DXBR01000049">
    <property type="protein sequence ID" value="HIZ39267.1"/>
    <property type="molecule type" value="Genomic_DNA"/>
</dbReference>
<comment type="caution">
    <text evidence="2">The sequence shown here is derived from an EMBL/GenBank/DDBJ whole genome shotgun (WGS) entry which is preliminary data.</text>
</comment>